<protein>
    <submittedName>
        <fullName evidence="1">2836_t:CDS:1</fullName>
    </submittedName>
</protein>
<feature type="non-terminal residue" evidence="1">
    <location>
        <position position="1"/>
    </location>
</feature>
<sequence>MEENEESPIEVAIKIDCNESFSEWLQSDMPLNKVREYIAEKKDLDPKKLQFKKNENDTPIEHKDEDKLSGILCKNKFIYITTDKSKIAINVRIDDQTETHFLSMNENLTSIRKHFERENIYKNFIFKMMVNKIGDEKENFIVISHRDESEKALAEVLKNKVLFISATTIAMVISIIDKADEKNNVHFKYELPKEATLENIRMTLEKNSNEAHKMKSNYYFLDKDGVLIARENETNRILSDITEDEVILKIIKTSSLDWTQLIEKSTNGFILKDYSIEKAPKKVFIIRNKEKVVCDLKSKVYEKEVGYSYKLDSSCKNNFVFDGNISAILPWLSFSLGVSLKSLDQNLKTVSTSKKYSCKKVQMAEIKISKDDIYPTRDFEIDVKEALKGRNKVQKLRDITKKYGSFYALRVVFGGIVFNKSLNIERSSEIKTTNGINAQTSVGTMPNNIKLANSIKYESEIENRSLDINSDAINQVIGGNKAAYFDQDGLNKWMESLEDHKSWDIIEYDDFHFIFDLLNDNLQEKIKKALGQRILKKNVEPRFFMFDESRKPAIYKLYKELEDIPNIFECQIFTSIMSEKGKDIFSSRIDYLDEYSPTILVHHIVSNEKRRKLKKLIEYAHYNVSNEKRQKQKKSIEYEIQISWVVIGYPSNFDFNQEEIDSGKYDIKNNENDQYIVEIPLANANILETCFLGTCVLESSNDIPYDPKSSTIAVSVHFSRSKNSACLFIRDLNIKKSKKSNLVADKNLLKSTIASNTHKSELFDINWKNDKSQPLISYGTENQKCLSNAIKQTRQQKTPFLTSIIFETCPSECKYHGLVNITSEKVMYGSLNDVPLERNISSILYFGALQNI</sequence>
<dbReference type="EMBL" id="CAJVPU010013123">
    <property type="protein sequence ID" value="CAG8629830.1"/>
    <property type="molecule type" value="Genomic_DNA"/>
</dbReference>
<comment type="caution">
    <text evidence="1">The sequence shown here is derived from an EMBL/GenBank/DDBJ whole genome shotgun (WGS) entry which is preliminary data.</text>
</comment>
<evidence type="ECO:0000313" key="2">
    <source>
        <dbReference type="Proteomes" id="UP000789702"/>
    </source>
</evidence>
<evidence type="ECO:0000313" key="1">
    <source>
        <dbReference type="EMBL" id="CAG8629830.1"/>
    </source>
</evidence>
<proteinExistence type="predicted"/>
<organism evidence="1 2">
    <name type="scientific">Dentiscutata heterogama</name>
    <dbReference type="NCBI Taxonomy" id="1316150"/>
    <lineage>
        <taxon>Eukaryota</taxon>
        <taxon>Fungi</taxon>
        <taxon>Fungi incertae sedis</taxon>
        <taxon>Mucoromycota</taxon>
        <taxon>Glomeromycotina</taxon>
        <taxon>Glomeromycetes</taxon>
        <taxon>Diversisporales</taxon>
        <taxon>Gigasporaceae</taxon>
        <taxon>Dentiscutata</taxon>
    </lineage>
</organism>
<dbReference type="Proteomes" id="UP000789702">
    <property type="component" value="Unassembled WGS sequence"/>
</dbReference>
<keyword evidence="2" id="KW-1185">Reference proteome</keyword>
<feature type="non-terminal residue" evidence="1">
    <location>
        <position position="852"/>
    </location>
</feature>
<name>A0ACA9N292_9GLOM</name>
<accession>A0ACA9N292</accession>
<reference evidence="1" key="1">
    <citation type="submission" date="2021-06" db="EMBL/GenBank/DDBJ databases">
        <authorList>
            <person name="Kallberg Y."/>
            <person name="Tangrot J."/>
            <person name="Rosling A."/>
        </authorList>
    </citation>
    <scope>NUCLEOTIDE SEQUENCE</scope>
    <source>
        <strain evidence="1">IL203A</strain>
    </source>
</reference>
<gene>
    <name evidence="1" type="ORF">DHETER_LOCUS8356</name>
</gene>